<dbReference type="PANTHER" id="PTHR47123:SF28">
    <property type="entry name" value="F-BOX DOMAIN-CONTAINING PROTEIN"/>
    <property type="match status" value="1"/>
</dbReference>
<gene>
    <name evidence="2" type="ORF">SO802_025047</name>
</gene>
<evidence type="ECO:0000313" key="3">
    <source>
        <dbReference type="Proteomes" id="UP001459277"/>
    </source>
</evidence>
<dbReference type="EMBL" id="JAZDWU010000009">
    <property type="protein sequence ID" value="KAK9990062.1"/>
    <property type="molecule type" value="Genomic_DNA"/>
</dbReference>
<accession>A0AAW2BY43</accession>
<dbReference type="Pfam" id="PF03478">
    <property type="entry name" value="Beta-prop_KIB1-4"/>
    <property type="match status" value="1"/>
</dbReference>
<comment type="caution">
    <text evidence="2">The sequence shown here is derived from an EMBL/GenBank/DDBJ whole genome shotgun (WGS) entry which is preliminary data.</text>
</comment>
<keyword evidence="3" id="KW-1185">Reference proteome</keyword>
<organism evidence="2 3">
    <name type="scientific">Lithocarpus litseifolius</name>
    <dbReference type="NCBI Taxonomy" id="425828"/>
    <lineage>
        <taxon>Eukaryota</taxon>
        <taxon>Viridiplantae</taxon>
        <taxon>Streptophyta</taxon>
        <taxon>Embryophyta</taxon>
        <taxon>Tracheophyta</taxon>
        <taxon>Spermatophyta</taxon>
        <taxon>Magnoliopsida</taxon>
        <taxon>eudicotyledons</taxon>
        <taxon>Gunneridae</taxon>
        <taxon>Pentapetalae</taxon>
        <taxon>rosids</taxon>
        <taxon>fabids</taxon>
        <taxon>Fagales</taxon>
        <taxon>Fagaceae</taxon>
        <taxon>Lithocarpus</taxon>
    </lineage>
</organism>
<protein>
    <recommendedName>
        <fullName evidence="1">KIB1-4 beta-propeller domain-containing protein</fullName>
    </recommendedName>
</protein>
<dbReference type="Gene3D" id="1.20.1280.50">
    <property type="match status" value="1"/>
</dbReference>
<dbReference type="InterPro" id="IPR005174">
    <property type="entry name" value="KIB1-4_b-propeller"/>
</dbReference>
<proteinExistence type="predicted"/>
<reference evidence="2 3" key="1">
    <citation type="submission" date="2024-01" db="EMBL/GenBank/DDBJ databases">
        <title>A telomere-to-telomere, gap-free genome of sweet tea (Lithocarpus litseifolius).</title>
        <authorList>
            <person name="Zhou J."/>
        </authorList>
    </citation>
    <scope>NUCLEOTIDE SEQUENCE [LARGE SCALE GENOMIC DNA]</scope>
    <source>
        <strain evidence="2">Zhou-2022a</strain>
        <tissue evidence="2">Leaf</tissue>
    </source>
</reference>
<dbReference type="PANTHER" id="PTHR47123">
    <property type="entry name" value="F-BOX PROTEIN SKIP23"/>
    <property type="match status" value="1"/>
</dbReference>
<dbReference type="Proteomes" id="UP001459277">
    <property type="component" value="Unassembled WGS sequence"/>
</dbReference>
<name>A0AAW2BY43_9ROSI</name>
<feature type="domain" description="KIB1-4 beta-propeller" evidence="1">
    <location>
        <begin position="88"/>
        <end position="362"/>
    </location>
</feature>
<dbReference type="InterPro" id="IPR051304">
    <property type="entry name" value="SCF_F-box_domain"/>
</dbReference>
<sequence>MDDGETVEWSELPKELLPTIGKNLDTRIDIVRFRSVCNTWRSSIPLFHSKSPRFPLIFPSPYPAPTPLRALAYLCQSTIYRLQSLNPSSTSSNKAWLIKVEQDSNSGGKFRLFDPISNRRTRCPNKTLNLFDFRVVELTKAYTLRYQVRAGSSTSANEIEQVLSVCDISIFGVNKVVMFPNSPWTNVNASAAFVIFSDGKLGFAKSGDEELILVDRESFDYDDIIVYKGQFYVINSLGIVSWIDHSSLKLVQFLPPLCGLGSQKHLVESCGALYVVDRYLDKERRRVENDAFYMGGEDCAKSIGFKVYRFDEEWGRWELKESLGDRAFVLGNDCCFSVMAKELSGYKRNCIYFTDQNETRVFSLEDNSVGYL</sequence>
<evidence type="ECO:0000313" key="2">
    <source>
        <dbReference type="EMBL" id="KAK9990062.1"/>
    </source>
</evidence>
<dbReference type="AlphaFoldDB" id="A0AAW2BY43"/>
<evidence type="ECO:0000259" key="1">
    <source>
        <dbReference type="Pfam" id="PF03478"/>
    </source>
</evidence>